<dbReference type="Pfam" id="PF01885">
    <property type="entry name" value="PTS_2-RNA"/>
    <property type="match status" value="1"/>
</dbReference>
<dbReference type="STRING" id="61424.A0A2T9YGL3"/>
<evidence type="ECO:0000313" key="5">
    <source>
        <dbReference type="EMBL" id="PVU98677.1"/>
    </source>
</evidence>
<dbReference type="PANTHER" id="PTHR12684">
    <property type="entry name" value="PUTATIVE PHOSPHOTRANSFERASE"/>
    <property type="match status" value="1"/>
</dbReference>
<evidence type="ECO:0000313" key="4">
    <source>
        <dbReference type="EMBL" id="PVU91414.1"/>
    </source>
</evidence>
<protein>
    <recommendedName>
        <fullName evidence="2">2'-phosphotransferase</fullName>
        <ecNumber evidence="2">2.7.1.160</ecNumber>
    </recommendedName>
</protein>
<dbReference type="GO" id="GO:0006388">
    <property type="term" value="P:tRNA splicing, via endonucleolytic cleavage and ligation"/>
    <property type="evidence" value="ECO:0007669"/>
    <property type="project" value="TreeGrafter"/>
</dbReference>
<dbReference type="PANTHER" id="PTHR12684:SF2">
    <property type="entry name" value="TRNA 2'-PHOSPHOTRANSFERASE 1"/>
    <property type="match status" value="1"/>
</dbReference>
<name>A0A2T9YGL3_9FUNG</name>
<dbReference type="SUPFAM" id="SSF56399">
    <property type="entry name" value="ADP-ribosylation"/>
    <property type="match status" value="1"/>
</dbReference>
<organism evidence="4 6">
    <name type="scientific">Furculomyces boomerangus</name>
    <dbReference type="NCBI Taxonomy" id="61424"/>
    <lineage>
        <taxon>Eukaryota</taxon>
        <taxon>Fungi</taxon>
        <taxon>Fungi incertae sedis</taxon>
        <taxon>Zoopagomycota</taxon>
        <taxon>Kickxellomycotina</taxon>
        <taxon>Harpellomycetes</taxon>
        <taxon>Harpellales</taxon>
        <taxon>Harpellaceae</taxon>
        <taxon>Furculomyces</taxon>
    </lineage>
</organism>
<dbReference type="AlphaFoldDB" id="A0A2T9YGL3"/>
<reference evidence="4 6" key="1">
    <citation type="journal article" date="2018" name="MBio">
        <title>Comparative Genomics Reveals the Core Gene Toolbox for the Fungus-Insect Symbiosis.</title>
        <authorList>
            <person name="Wang Y."/>
            <person name="Stata M."/>
            <person name="Wang W."/>
            <person name="Stajich J.E."/>
            <person name="White M.M."/>
            <person name="Moncalvo J.M."/>
        </authorList>
    </citation>
    <scope>NUCLEOTIDE SEQUENCE [LARGE SCALE GENOMIC DNA]</scope>
    <source>
        <strain evidence="4 6">AUS-77-4</strain>
    </source>
</reference>
<dbReference type="Proteomes" id="UP000245699">
    <property type="component" value="Unassembled WGS sequence"/>
</dbReference>
<accession>A0A2T9YGL3</accession>
<gene>
    <name evidence="5" type="ORF">BB559_001394</name>
    <name evidence="4" type="ORF">BB559_004147</name>
</gene>
<dbReference type="GO" id="GO:0000215">
    <property type="term" value="F:tRNA 2'-phosphotransferase activity"/>
    <property type="evidence" value="ECO:0007669"/>
    <property type="project" value="UniProtKB-EC"/>
</dbReference>
<comment type="caution">
    <text evidence="4">The sequence shown here is derived from an EMBL/GenBank/DDBJ whole genome shotgun (WGS) entry which is preliminary data.</text>
</comment>
<keyword evidence="6" id="KW-1185">Reference proteome</keyword>
<dbReference type="OrthoDB" id="419694at2759"/>
<dbReference type="Gene3D" id="1.10.10.970">
    <property type="entry name" value="RNA 2'-phosphotransferase, Tpt1/KptA family, N-terminal domain"/>
    <property type="match status" value="1"/>
</dbReference>
<evidence type="ECO:0000313" key="6">
    <source>
        <dbReference type="Proteomes" id="UP000245699"/>
    </source>
</evidence>
<dbReference type="EMBL" id="MBFT01000071">
    <property type="protein sequence ID" value="PVU98677.1"/>
    <property type="molecule type" value="Genomic_DNA"/>
</dbReference>
<comment type="function">
    <text evidence="1">Catalyzes the last step of tRNA splicing, the transfer of the splice junction 2'-phosphate from ligated tRNA to NAD to produce ADP-ribose 1''-2'' cyclic phosphate.</text>
</comment>
<dbReference type="EC" id="2.7.1.160" evidence="2"/>
<dbReference type="InterPro" id="IPR042080">
    <property type="entry name" value="RNA_2'-PTrans_N"/>
</dbReference>
<comment type="catalytic activity">
    <reaction evidence="3">
        <text>2'-phospho-[ligated tRNA] + NAD(+) = mature tRNA + ADP-alpha-D-ribose 1'',2''-cyclic phosphate + nicotinamide</text>
        <dbReference type="Rhea" id="RHEA:23324"/>
        <dbReference type="Rhea" id="RHEA-COMP:11106"/>
        <dbReference type="Rhea" id="RHEA-COMP:11107"/>
        <dbReference type="ChEBI" id="CHEBI:17154"/>
        <dbReference type="ChEBI" id="CHEBI:57540"/>
        <dbReference type="ChEBI" id="CHEBI:76596"/>
        <dbReference type="ChEBI" id="CHEBI:82883"/>
        <dbReference type="ChEBI" id="CHEBI:85027"/>
        <dbReference type="EC" id="2.7.1.160"/>
    </reaction>
</comment>
<evidence type="ECO:0000256" key="2">
    <source>
        <dbReference type="ARBA" id="ARBA00012007"/>
    </source>
</evidence>
<dbReference type="EMBL" id="MBFT01000416">
    <property type="protein sequence ID" value="PVU91414.1"/>
    <property type="molecule type" value="Genomic_DNA"/>
</dbReference>
<proteinExistence type="predicted"/>
<sequence length="122" mass="14030">MSRNDPKVQLSKFLSSVLRHNAQKMGLEIRSDGGVLLSKILELPKFRNMANAQRVIEDIVATNEKQRFTIFRDPKNNLVYIRANQGHSLKVENLDLKKVVDPNEIPTAIHGTYFSKWEIIWG</sequence>
<evidence type="ECO:0000256" key="1">
    <source>
        <dbReference type="ARBA" id="ARBA00003343"/>
    </source>
</evidence>
<dbReference type="InterPro" id="IPR002745">
    <property type="entry name" value="Ptrans_KptA/Tpt1"/>
</dbReference>
<evidence type="ECO:0000256" key="3">
    <source>
        <dbReference type="ARBA" id="ARBA00047949"/>
    </source>
</evidence>